<name>A0A099F014_9RHOB</name>
<evidence type="ECO:0000313" key="3">
    <source>
        <dbReference type="EMBL" id="SFA58179.1"/>
    </source>
</evidence>
<dbReference type="Proteomes" id="UP000029846">
    <property type="component" value="Unassembled WGS sequence"/>
</dbReference>
<dbReference type="EMBL" id="FOJO01000019">
    <property type="protein sequence ID" value="SFA58179.1"/>
    <property type="molecule type" value="Genomic_DNA"/>
</dbReference>
<reference evidence="2 4" key="1">
    <citation type="submission" date="2014-09" db="EMBL/GenBank/DDBJ databases">
        <authorList>
            <person name="McGinnis J.M."/>
            <person name="Wolfgang W.J."/>
        </authorList>
    </citation>
    <scope>NUCLEOTIDE SEQUENCE [LARGE SCALE GENOMIC DNA]</scope>
    <source>
        <strain evidence="2 4">JCM 14014</strain>
    </source>
</reference>
<dbReference type="eggNOG" id="COG1399">
    <property type="taxonomic scope" value="Bacteria"/>
</dbReference>
<dbReference type="EMBL" id="JRKN01000019">
    <property type="protein sequence ID" value="KGJ03583.1"/>
    <property type="molecule type" value="Genomic_DNA"/>
</dbReference>
<feature type="compositionally biased region" description="Basic and acidic residues" evidence="1">
    <location>
        <begin position="147"/>
        <end position="159"/>
    </location>
</feature>
<reference evidence="3 5" key="3">
    <citation type="submission" date="2016-10" db="EMBL/GenBank/DDBJ databases">
        <authorList>
            <person name="de Groot N.N."/>
        </authorList>
    </citation>
    <scope>NUCLEOTIDE SEQUENCE [LARGE SCALE GENOMIC DNA]</scope>
    <source>
        <strain evidence="3 5">CGMCC 1.6117</strain>
    </source>
</reference>
<feature type="region of interest" description="Disordered" evidence="1">
    <location>
        <begin position="145"/>
        <end position="173"/>
    </location>
</feature>
<evidence type="ECO:0000313" key="5">
    <source>
        <dbReference type="Proteomes" id="UP000182312"/>
    </source>
</evidence>
<evidence type="ECO:0000313" key="4">
    <source>
        <dbReference type="Proteomes" id="UP000029846"/>
    </source>
</evidence>
<keyword evidence="4" id="KW-1185">Reference proteome</keyword>
<evidence type="ECO:0000313" key="2">
    <source>
        <dbReference type="EMBL" id="KGJ03583.1"/>
    </source>
</evidence>
<sequence length="173" mass="18871">MTEPKNTPTSYRVAHLNPHQPTEFALAPDAARRQALAGELDLRDLPRLDFSGRIRAIGNDSWRVEGRLSARVVQPCVVTLAPVTTDLHEDVERIFSPHVTPPEGEEVEMPDDAIEPLGQFIDLDAIMAEAIALALPLYPRARGAALDAHEEPPAEETRKPFSGLADLLGKGGE</sequence>
<dbReference type="Proteomes" id="UP000182312">
    <property type="component" value="Unassembled WGS sequence"/>
</dbReference>
<dbReference type="OrthoDB" id="8443793at2"/>
<gene>
    <name evidence="2" type="ORF">IT41_13265</name>
    <name evidence="3" type="ORF">SAMN04487972_11978</name>
</gene>
<dbReference type="InterPro" id="IPR003772">
    <property type="entry name" value="YceD"/>
</dbReference>
<accession>A0A099F014</accession>
<dbReference type="AlphaFoldDB" id="A0A099F014"/>
<dbReference type="Pfam" id="PF02620">
    <property type="entry name" value="YceD"/>
    <property type="match status" value="1"/>
</dbReference>
<protein>
    <submittedName>
        <fullName evidence="3">Uncharacterized metal-binding protein YceD, DUF177 family</fullName>
    </submittedName>
</protein>
<organism evidence="2 4">
    <name type="scientific">Paracoccus halophilus</name>
    <dbReference type="NCBI Taxonomy" id="376733"/>
    <lineage>
        <taxon>Bacteria</taxon>
        <taxon>Pseudomonadati</taxon>
        <taxon>Pseudomonadota</taxon>
        <taxon>Alphaproteobacteria</taxon>
        <taxon>Rhodobacterales</taxon>
        <taxon>Paracoccaceae</taxon>
        <taxon>Paracoccus</taxon>
    </lineage>
</organism>
<dbReference type="RefSeq" id="WP_036742015.1">
    <property type="nucleotide sequence ID" value="NZ_FOJO01000019.1"/>
</dbReference>
<reference evidence="2 4" key="2">
    <citation type="submission" date="2014-10" db="EMBL/GenBank/DDBJ databases">
        <title>Paracoccus sanguinis sp. nov., isolated from clinical specimens of New York State patients.</title>
        <authorList>
            <person name="Mingle L.A."/>
            <person name="Cole J.A."/>
            <person name="Lapierre P."/>
            <person name="Musser K.A."/>
        </authorList>
    </citation>
    <scope>NUCLEOTIDE SEQUENCE [LARGE SCALE GENOMIC DNA]</scope>
    <source>
        <strain evidence="2 4">JCM 14014</strain>
    </source>
</reference>
<dbReference type="STRING" id="376733.SAMN04487972_11978"/>
<evidence type="ECO:0000256" key="1">
    <source>
        <dbReference type="SAM" id="MobiDB-lite"/>
    </source>
</evidence>
<proteinExistence type="predicted"/>